<dbReference type="GO" id="GO:0005829">
    <property type="term" value="C:cytosol"/>
    <property type="evidence" value="ECO:0007669"/>
    <property type="project" value="TreeGrafter"/>
</dbReference>
<evidence type="ECO:0000256" key="2">
    <source>
        <dbReference type="ARBA" id="ARBA00022777"/>
    </source>
</evidence>
<keyword evidence="2" id="KW-0418">Kinase</keyword>
<feature type="domain" description="HipA-like C-terminal" evidence="3">
    <location>
        <begin position="182"/>
        <end position="404"/>
    </location>
</feature>
<protein>
    <submittedName>
        <fullName evidence="4">Unannotated protein</fullName>
    </submittedName>
</protein>
<gene>
    <name evidence="4" type="ORF">UFOPK1392_01086</name>
    <name evidence="5" type="ORF">UFOPK3733_01038</name>
</gene>
<dbReference type="EMBL" id="CAEMXZ010000038">
    <property type="protein sequence ID" value="CAB4323333.1"/>
    <property type="molecule type" value="Genomic_DNA"/>
</dbReference>
<evidence type="ECO:0000259" key="3">
    <source>
        <dbReference type="Pfam" id="PF07804"/>
    </source>
</evidence>
<dbReference type="GO" id="GO:0004674">
    <property type="term" value="F:protein serine/threonine kinase activity"/>
    <property type="evidence" value="ECO:0007669"/>
    <property type="project" value="TreeGrafter"/>
</dbReference>
<evidence type="ECO:0000256" key="1">
    <source>
        <dbReference type="ARBA" id="ARBA00022679"/>
    </source>
</evidence>
<name>A0A6J5YBR3_9ZZZZ</name>
<proteinExistence type="predicted"/>
<evidence type="ECO:0000313" key="4">
    <source>
        <dbReference type="EMBL" id="CAB4323333.1"/>
    </source>
</evidence>
<organism evidence="4">
    <name type="scientific">freshwater metagenome</name>
    <dbReference type="NCBI Taxonomy" id="449393"/>
    <lineage>
        <taxon>unclassified sequences</taxon>
        <taxon>metagenomes</taxon>
        <taxon>ecological metagenomes</taxon>
    </lineage>
</organism>
<reference evidence="4" key="1">
    <citation type="submission" date="2020-05" db="EMBL/GenBank/DDBJ databases">
        <authorList>
            <person name="Chiriac C."/>
            <person name="Salcher M."/>
            <person name="Ghai R."/>
            <person name="Kavagutti S V."/>
        </authorList>
    </citation>
    <scope>NUCLEOTIDE SEQUENCE</scope>
</reference>
<dbReference type="Gene3D" id="1.10.1070.20">
    <property type="match status" value="1"/>
</dbReference>
<accession>A0A6J5YBR3</accession>
<dbReference type="InterPro" id="IPR052028">
    <property type="entry name" value="HipA_Ser/Thr_kinase"/>
</dbReference>
<dbReference type="InterPro" id="IPR012893">
    <property type="entry name" value="HipA-like_C"/>
</dbReference>
<keyword evidence="1" id="KW-0808">Transferase</keyword>
<dbReference type="PANTHER" id="PTHR37419:SF8">
    <property type="entry name" value="TOXIN YJJJ"/>
    <property type="match status" value="1"/>
</dbReference>
<dbReference type="PANTHER" id="PTHR37419">
    <property type="entry name" value="SERINE/THREONINE-PROTEIN KINASE TOXIN HIPA"/>
    <property type="match status" value="1"/>
</dbReference>
<sequence>MASTSERPRRAYVWVWLPEQTEPVLAGALEPRNRQSARSRSAQGSGPFDFAYSPSYLDRPDAISLYTPELPLEGGWQEPGEERSMAGCLRDGSPDSWGQRVIESRLLGASGPATSDLELDDLTYLLESGSNRIGALDFQYSNTNYVPRQTSATLDELHRAAQALEDGTLTAELAIALTEGTAVGGARPKVIVTAEDGREYIAKLSLSTDPYPIVKAEAAGMDLARRVGIPVPHTEIVRSLGREVLLVERFDRPGNKSRRMIVSALTVLGFSDFLGARWSSYPEFLDKLHQLAAPGTGSLGRALLDRIIFNILIGNTDDHARNHAVFWDGQHVELTPAYDLCPQLRMGREVNQAMDIGRAPSSSAQGTRASNRSTIVAAAADYGVTPTEAGNMFDRQVDIIQANWEEAVAVAELTRREADLLFGRQVLNTYALT</sequence>
<evidence type="ECO:0000313" key="5">
    <source>
        <dbReference type="EMBL" id="CAB4937093.1"/>
    </source>
</evidence>
<dbReference type="Pfam" id="PF07804">
    <property type="entry name" value="HipA_C"/>
    <property type="match status" value="1"/>
</dbReference>
<dbReference type="AlphaFoldDB" id="A0A6J5YBR3"/>
<dbReference type="EMBL" id="CAFBNC010000044">
    <property type="protein sequence ID" value="CAB4937093.1"/>
    <property type="molecule type" value="Genomic_DNA"/>
</dbReference>